<evidence type="ECO:0000313" key="1">
    <source>
        <dbReference type="EMBL" id="MDT2737647.1"/>
    </source>
</evidence>
<evidence type="ECO:0000313" key="2">
    <source>
        <dbReference type="Proteomes" id="UP001180842"/>
    </source>
</evidence>
<accession>A0AAE4I388</accession>
<name>A0AAE4I388_9ENTE</name>
<gene>
    <name evidence="1" type="ORF">P7H00_11045</name>
</gene>
<proteinExistence type="predicted"/>
<dbReference type="Proteomes" id="UP001180842">
    <property type="component" value="Unassembled WGS sequence"/>
</dbReference>
<protein>
    <submittedName>
        <fullName evidence="1">Uncharacterized protein</fullName>
    </submittedName>
</protein>
<comment type="caution">
    <text evidence="1">The sequence shown here is derived from an EMBL/GenBank/DDBJ whole genome shotgun (WGS) entry which is preliminary data.</text>
</comment>
<dbReference type="AlphaFoldDB" id="A0AAE4I388"/>
<reference evidence="1" key="1">
    <citation type="submission" date="2023-03" db="EMBL/GenBank/DDBJ databases">
        <authorList>
            <person name="Shen W."/>
            <person name="Cai J."/>
        </authorList>
    </citation>
    <scope>NUCLEOTIDE SEQUENCE</scope>
    <source>
        <strain evidence="1">P69-2</strain>
    </source>
</reference>
<sequence length="65" mass="7594">MNKKDRVLILEEAKWIWSNEEIERAISLFSQGLKPTEVAIEMNQKVIDVGLLYLHLLEKGKIELE</sequence>
<dbReference type="EMBL" id="JARQAI010000018">
    <property type="protein sequence ID" value="MDT2737647.1"/>
    <property type="molecule type" value="Genomic_DNA"/>
</dbReference>
<organism evidence="1 2">
    <name type="scientific">Enterococcus pseudoavium</name>
    <dbReference type="NCBI Taxonomy" id="44007"/>
    <lineage>
        <taxon>Bacteria</taxon>
        <taxon>Bacillati</taxon>
        <taxon>Bacillota</taxon>
        <taxon>Bacilli</taxon>
        <taxon>Lactobacillales</taxon>
        <taxon>Enterococcaceae</taxon>
        <taxon>Enterococcus</taxon>
    </lineage>
</organism>